<sequence>MAASKTDSVDSSLETEVPVRPETEDYITGWKLHVIGTSILFSMFVAQMESTITSTSVITITDDLGGYIKAWWVLTAYWLTAGAFQIIWAKISDIVGRKICLISALVIFTVFSGACGASQSVIQLIQFRWLQGIGGCGVLGLGQLLFFELVPPAKYPLFIGIVTAVLALSLVIGPLIGGGITVHGNWRWVFLVNVPIGVATILGTLFLFPRKLFNEPAARRSEELSFRQVMQRVDFLGCFLLLGTCLLLTTGLQQAAVGYEFTSKFVLPLLVCTAPFLVAFVVSQWFITTRRVYPEPVFPWRFCQRRARLGMMVIIWLSGGVLSTFVVQVPQRFMAVNGLSSLAAASRLLAFGALVPVGSSIALPLMNKFRIPPFAVLFGSAVLQILGTALLSQASTAQHVNPSQYGYQVLVGLGVGATISVVITMIPLVMENRDVSVATAAQSQLRILGGLVAVAIGATVTTRHLKSQLENVLPANILAALLQKLETINLLKGETLDTTRVAFGRAYNRQMMIAVGFSAVQLLAVALLWGAIPALPMLGESHGTRAEAGDGSQRGGEETFQEGKGSKEDEAASAELGKAG</sequence>
<dbReference type="EMBL" id="MCFA01000109">
    <property type="protein sequence ID" value="ORY07384.1"/>
    <property type="molecule type" value="Genomic_DNA"/>
</dbReference>
<evidence type="ECO:0000256" key="1">
    <source>
        <dbReference type="ARBA" id="ARBA00004141"/>
    </source>
</evidence>
<evidence type="ECO:0000256" key="6">
    <source>
        <dbReference type="SAM" id="Phobius"/>
    </source>
</evidence>
<evidence type="ECO:0000256" key="4">
    <source>
        <dbReference type="ARBA" id="ARBA00023136"/>
    </source>
</evidence>
<feature type="transmembrane region" description="Helical" evidence="6">
    <location>
        <begin position="374"/>
        <end position="393"/>
    </location>
</feature>
<accession>A0A1Y1ZB96</accession>
<evidence type="ECO:0000313" key="8">
    <source>
        <dbReference type="EMBL" id="ORY07384.1"/>
    </source>
</evidence>
<comment type="caution">
    <text evidence="8">The sequence shown here is derived from an EMBL/GenBank/DDBJ whole genome shotgun (WGS) entry which is preliminary data.</text>
</comment>
<keyword evidence="4 6" id="KW-0472">Membrane</keyword>
<feature type="region of interest" description="Disordered" evidence="5">
    <location>
        <begin position="543"/>
        <end position="580"/>
    </location>
</feature>
<feature type="transmembrane region" description="Helical" evidence="6">
    <location>
        <begin position="512"/>
        <end position="532"/>
    </location>
</feature>
<dbReference type="InterPro" id="IPR011701">
    <property type="entry name" value="MFS"/>
</dbReference>
<gene>
    <name evidence="8" type="ORF">BCR34DRAFT_570642</name>
</gene>
<feature type="transmembrane region" description="Helical" evidence="6">
    <location>
        <begin position="348"/>
        <end position="367"/>
    </location>
</feature>
<feature type="transmembrane region" description="Helical" evidence="6">
    <location>
        <begin position="309"/>
        <end position="328"/>
    </location>
</feature>
<dbReference type="SUPFAM" id="SSF103473">
    <property type="entry name" value="MFS general substrate transporter"/>
    <property type="match status" value="2"/>
</dbReference>
<feature type="transmembrane region" description="Helical" evidence="6">
    <location>
        <begin position="188"/>
        <end position="208"/>
    </location>
</feature>
<evidence type="ECO:0000256" key="5">
    <source>
        <dbReference type="SAM" id="MobiDB-lite"/>
    </source>
</evidence>
<comment type="subcellular location">
    <subcellularLocation>
        <location evidence="1">Membrane</location>
        <topology evidence="1">Multi-pass membrane protein</topology>
    </subcellularLocation>
</comment>
<feature type="transmembrane region" description="Helical" evidence="6">
    <location>
        <begin position="128"/>
        <end position="150"/>
    </location>
</feature>
<evidence type="ECO:0000256" key="2">
    <source>
        <dbReference type="ARBA" id="ARBA00022692"/>
    </source>
</evidence>
<keyword evidence="3 6" id="KW-1133">Transmembrane helix</keyword>
<keyword evidence="2 6" id="KW-0812">Transmembrane</keyword>
<organism evidence="8 9">
    <name type="scientific">Clohesyomyces aquaticus</name>
    <dbReference type="NCBI Taxonomy" id="1231657"/>
    <lineage>
        <taxon>Eukaryota</taxon>
        <taxon>Fungi</taxon>
        <taxon>Dikarya</taxon>
        <taxon>Ascomycota</taxon>
        <taxon>Pezizomycotina</taxon>
        <taxon>Dothideomycetes</taxon>
        <taxon>Pleosporomycetidae</taxon>
        <taxon>Pleosporales</taxon>
        <taxon>Lindgomycetaceae</taxon>
        <taxon>Clohesyomyces</taxon>
    </lineage>
</organism>
<dbReference type="PANTHER" id="PTHR23501:SF43">
    <property type="entry name" value="MULTIDRUG TRANSPORTER, PUTATIVE (AFU_ORTHOLOGUE AFUA_6G03040)-RELATED"/>
    <property type="match status" value="1"/>
</dbReference>
<evidence type="ECO:0000259" key="7">
    <source>
        <dbReference type="PROSITE" id="PS50850"/>
    </source>
</evidence>
<name>A0A1Y1ZB96_9PLEO</name>
<evidence type="ECO:0000313" key="9">
    <source>
        <dbReference type="Proteomes" id="UP000193144"/>
    </source>
</evidence>
<dbReference type="PANTHER" id="PTHR23501">
    <property type="entry name" value="MAJOR FACILITATOR SUPERFAMILY"/>
    <property type="match status" value="1"/>
</dbReference>
<proteinExistence type="predicted"/>
<feature type="transmembrane region" description="Helical" evidence="6">
    <location>
        <begin position="70"/>
        <end position="89"/>
    </location>
</feature>
<feature type="transmembrane region" description="Helical" evidence="6">
    <location>
        <begin position="229"/>
        <end position="253"/>
    </location>
</feature>
<dbReference type="Pfam" id="PF07690">
    <property type="entry name" value="MFS_1"/>
    <property type="match status" value="1"/>
</dbReference>
<protein>
    <submittedName>
        <fullName evidence="8">Major facilitator superfamily domain-containing protein</fullName>
    </submittedName>
</protein>
<reference evidence="8 9" key="1">
    <citation type="submission" date="2016-07" db="EMBL/GenBank/DDBJ databases">
        <title>Pervasive Adenine N6-methylation of Active Genes in Fungi.</title>
        <authorList>
            <consortium name="DOE Joint Genome Institute"/>
            <person name="Mondo S.J."/>
            <person name="Dannebaum R.O."/>
            <person name="Kuo R.C."/>
            <person name="Labutti K."/>
            <person name="Haridas S."/>
            <person name="Kuo A."/>
            <person name="Salamov A."/>
            <person name="Ahrendt S.R."/>
            <person name="Lipzen A."/>
            <person name="Sullivan W."/>
            <person name="Andreopoulos W.B."/>
            <person name="Clum A."/>
            <person name="Lindquist E."/>
            <person name="Daum C."/>
            <person name="Ramamoorthy G.K."/>
            <person name="Gryganskyi A."/>
            <person name="Culley D."/>
            <person name="Magnuson J.K."/>
            <person name="James T.Y."/>
            <person name="O'Malley M.A."/>
            <person name="Stajich J.E."/>
            <person name="Spatafora J.W."/>
            <person name="Visel A."/>
            <person name="Grigoriev I.V."/>
        </authorList>
    </citation>
    <scope>NUCLEOTIDE SEQUENCE [LARGE SCALE GENOMIC DNA]</scope>
    <source>
        <strain evidence="8 9">CBS 115471</strain>
    </source>
</reference>
<dbReference type="PROSITE" id="PS50850">
    <property type="entry name" value="MFS"/>
    <property type="match status" value="1"/>
</dbReference>
<dbReference type="GO" id="GO:0005886">
    <property type="term" value="C:plasma membrane"/>
    <property type="evidence" value="ECO:0007669"/>
    <property type="project" value="TreeGrafter"/>
</dbReference>
<feature type="transmembrane region" description="Helical" evidence="6">
    <location>
        <begin position="265"/>
        <end position="288"/>
    </location>
</feature>
<dbReference type="OrthoDB" id="440553at2759"/>
<dbReference type="Gene3D" id="1.20.1720.10">
    <property type="entry name" value="Multidrug resistance protein D"/>
    <property type="match status" value="1"/>
</dbReference>
<dbReference type="InterPro" id="IPR020846">
    <property type="entry name" value="MFS_dom"/>
</dbReference>
<evidence type="ECO:0000256" key="3">
    <source>
        <dbReference type="ARBA" id="ARBA00022989"/>
    </source>
</evidence>
<dbReference type="AlphaFoldDB" id="A0A1Y1ZB96"/>
<feature type="domain" description="Major facilitator superfamily (MFS) profile" evidence="7">
    <location>
        <begin position="35"/>
        <end position="536"/>
    </location>
</feature>
<keyword evidence="9" id="KW-1185">Reference proteome</keyword>
<feature type="transmembrane region" description="Helical" evidence="6">
    <location>
        <begin position="157"/>
        <end position="176"/>
    </location>
</feature>
<dbReference type="InterPro" id="IPR036259">
    <property type="entry name" value="MFS_trans_sf"/>
</dbReference>
<feature type="transmembrane region" description="Helical" evidence="6">
    <location>
        <begin position="405"/>
        <end position="429"/>
    </location>
</feature>
<feature type="transmembrane region" description="Helical" evidence="6">
    <location>
        <begin position="101"/>
        <end position="122"/>
    </location>
</feature>
<dbReference type="GO" id="GO:0022857">
    <property type="term" value="F:transmembrane transporter activity"/>
    <property type="evidence" value="ECO:0007669"/>
    <property type="project" value="InterPro"/>
</dbReference>
<dbReference type="Proteomes" id="UP000193144">
    <property type="component" value="Unassembled WGS sequence"/>
</dbReference>